<feature type="signal peptide" evidence="2">
    <location>
        <begin position="1"/>
        <end position="18"/>
    </location>
</feature>
<keyword evidence="2" id="KW-0732">Signal</keyword>
<dbReference type="Proteomes" id="UP000507470">
    <property type="component" value="Unassembled WGS sequence"/>
</dbReference>
<dbReference type="Gene3D" id="2.60.120.40">
    <property type="match status" value="1"/>
</dbReference>
<dbReference type="AlphaFoldDB" id="A0A6J8AAU4"/>
<evidence type="ECO:0000256" key="2">
    <source>
        <dbReference type="SAM" id="SignalP"/>
    </source>
</evidence>
<organism evidence="3 4">
    <name type="scientific">Mytilus coruscus</name>
    <name type="common">Sea mussel</name>
    <dbReference type="NCBI Taxonomy" id="42192"/>
    <lineage>
        <taxon>Eukaryota</taxon>
        <taxon>Metazoa</taxon>
        <taxon>Spiralia</taxon>
        <taxon>Lophotrochozoa</taxon>
        <taxon>Mollusca</taxon>
        <taxon>Bivalvia</taxon>
        <taxon>Autobranchia</taxon>
        <taxon>Pteriomorphia</taxon>
        <taxon>Mytilida</taxon>
        <taxon>Mytiloidea</taxon>
        <taxon>Mytilidae</taxon>
        <taxon>Mytilinae</taxon>
        <taxon>Mytilus</taxon>
    </lineage>
</organism>
<dbReference type="OrthoDB" id="10420964at2759"/>
<keyword evidence="4" id="KW-1185">Reference proteome</keyword>
<feature type="chain" id="PRO_5026969036" description="C1q domain-containing protein" evidence="2">
    <location>
        <begin position="19"/>
        <end position="332"/>
    </location>
</feature>
<feature type="coiled-coil region" evidence="1">
    <location>
        <begin position="46"/>
        <end position="116"/>
    </location>
</feature>
<gene>
    <name evidence="3" type="ORF">MCOR_5493</name>
</gene>
<dbReference type="InterPro" id="IPR008983">
    <property type="entry name" value="Tumour_necrosis_fac-like_dom"/>
</dbReference>
<protein>
    <recommendedName>
        <fullName evidence="5">C1q domain-containing protein</fullName>
    </recommendedName>
</protein>
<accession>A0A6J8AAU4</accession>
<dbReference type="SUPFAM" id="SSF49842">
    <property type="entry name" value="TNF-like"/>
    <property type="match status" value="1"/>
</dbReference>
<evidence type="ECO:0000313" key="3">
    <source>
        <dbReference type="EMBL" id="CAC5364444.1"/>
    </source>
</evidence>
<proteinExistence type="predicted"/>
<evidence type="ECO:0000313" key="4">
    <source>
        <dbReference type="Proteomes" id="UP000507470"/>
    </source>
</evidence>
<name>A0A6J8AAU4_MYTCO</name>
<evidence type="ECO:0008006" key="5">
    <source>
        <dbReference type="Google" id="ProtNLM"/>
    </source>
</evidence>
<evidence type="ECO:0000256" key="1">
    <source>
        <dbReference type="SAM" id="Coils"/>
    </source>
</evidence>
<dbReference type="EMBL" id="CACVKT020000986">
    <property type="protein sequence ID" value="CAC5364444.1"/>
    <property type="molecule type" value="Genomic_DNA"/>
</dbReference>
<reference evidence="3 4" key="1">
    <citation type="submission" date="2020-06" db="EMBL/GenBank/DDBJ databases">
        <authorList>
            <person name="Li R."/>
            <person name="Bekaert M."/>
        </authorList>
    </citation>
    <scope>NUCLEOTIDE SEQUENCE [LARGE SCALE GENOMIC DNA]</scope>
    <source>
        <strain evidence="4">wild</strain>
    </source>
</reference>
<keyword evidence="1" id="KW-0175">Coiled coil</keyword>
<sequence length="332" mass="37599">MFPLRLVVVVFCIVSSSGLLLDGSTKSPQAEKVMSDSQFTNLLTFIFEEQKSREQLENVVQRLKQELTSKGDSFGRIKQDINGLKLVNSVTDLHSVFDLENNTNQLEIKVQNTENSIQTILSSSNARSQDIMGLLNKIKETDNMTLHLENEITKSNDKLSVAVADINSRKQDFIALLSKTEETNNKLKSLEVNIKNQTHYLETNFMNTVSQCQNISSIKKDILNNVEHLHSFNDTLLKLNRISNREIKGNLPGFYLISVYVATDANAVGYYTVYKNNEPIATAYRHPNSYINTVDAIVTERLRTNDTVYIQNGPEIYVRGGYQSCFSIIQIE</sequence>